<accession>A0A1G5E723</accession>
<protein>
    <submittedName>
        <fullName evidence="1">Uncharacterized protein</fullName>
    </submittedName>
</protein>
<organism evidence="1 2">
    <name type="scientific">Flavobacterium caeni</name>
    <dbReference type="NCBI Taxonomy" id="490189"/>
    <lineage>
        <taxon>Bacteria</taxon>
        <taxon>Pseudomonadati</taxon>
        <taxon>Bacteroidota</taxon>
        <taxon>Flavobacteriia</taxon>
        <taxon>Flavobacteriales</taxon>
        <taxon>Flavobacteriaceae</taxon>
        <taxon>Flavobacterium</taxon>
    </lineage>
</organism>
<dbReference type="EMBL" id="FMVF01000004">
    <property type="protein sequence ID" value="SCY22308.1"/>
    <property type="molecule type" value="Genomic_DNA"/>
</dbReference>
<gene>
    <name evidence="1" type="ORF">SAMN02927903_00952</name>
</gene>
<proteinExistence type="predicted"/>
<evidence type="ECO:0000313" key="2">
    <source>
        <dbReference type="Proteomes" id="UP000199354"/>
    </source>
</evidence>
<evidence type="ECO:0000313" key="1">
    <source>
        <dbReference type="EMBL" id="SCY22308.1"/>
    </source>
</evidence>
<dbReference type="Proteomes" id="UP000199354">
    <property type="component" value="Unassembled WGS sequence"/>
</dbReference>
<sequence>MTFCANLSQPKSTRCNFIQTPSENRLVLTKQKNPDINRDFHFYNLGVPPAHAIFLLFENQSAPLSGCPLLSFTASVPKDRDYSRKRITASIPHANPAYTTCVTNRFLRTINPNVTSAPMSAMFAPTKFGEA</sequence>
<reference evidence="1 2" key="1">
    <citation type="submission" date="2016-10" db="EMBL/GenBank/DDBJ databases">
        <authorList>
            <person name="de Groot N.N."/>
        </authorList>
    </citation>
    <scope>NUCLEOTIDE SEQUENCE [LARGE SCALE GENOMIC DNA]</scope>
    <source>
        <strain evidence="1 2">CGMCC 1.7031</strain>
    </source>
</reference>
<keyword evidence="2" id="KW-1185">Reference proteome</keyword>
<name>A0A1G5E723_9FLAO</name>
<dbReference type="AlphaFoldDB" id="A0A1G5E723"/>